<dbReference type="Proteomes" id="UP000609531">
    <property type="component" value="Unassembled WGS sequence"/>
</dbReference>
<evidence type="ECO:0000313" key="3">
    <source>
        <dbReference type="Proteomes" id="UP000609531"/>
    </source>
</evidence>
<gene>
    <name evidence="2" type="ORF">JCR33_17910</name>
</gene>
<proteinExistence type="predicted"/>
<evidence type="ECO:0000256" key="1">
    <source>
        <dbReference type="SAM" id="SignalP"/>
    </source>
</evidence>
<sequence>MKRTLAIAAVLATTVAAAQGTEILIYTGGAPTGEGSTYHNGMGKAVEEQIKELARPFGYEVRRVPSGGAVANANACADETENICFGIGQGGLEYDAVTSGGTQIIRNDLPGECAMAFTKEPRLPNWKSVMQNASRVTFVVPEGSGSEAFVKKMFDAEPALEGITPRFKYAKGQQAIFEAVNSIRGAVGVFYAYPNPTDGTIHDAYQEDMTIMGILSPAVAKGSDDFYLNRRAPYALSWFGLGETKTVPAMCSKALLFAGDPATLTDTWAQGDYEDFIDKLKSLPPEAFIPDDGPLSRLMKEVEGLSEEYGVNEMVTDLQKQASEKF</sequence>
<evidence type="ECO:0008006" key="4">
    <source>
        <dbReference type="Google" id="ProtNLM"/>
    </source>
</evidence>
<accession>A0A934IME4</accession>
<keyword evidence="3" id="KW-1185">Reference proteome</keyword>
<dbReference type="EMBL" id="JAEKJA010000018">
    <property type="protein sequence ID" value="MBJ3777586.1"/>
    <property type="molecule type" value="Genomic_DNA"/>
</dbReference>
<keyword evidence="1" id="KW-0732">Signal</keyword>
<organism evidence="2 3">
    <name type="scientific">Acuticoccus mangrovi</name>
    <dbReference type="NCBI Taxonomy" id="2796142"/>
    <lineage>
        <taxon>Bacteria</taxon>
        <taxon>Pseudomonadati</taxon>
        <taxon>Pseudomonadota</taxon>
        <taxon>Alphaproteobacteria</taxon>
        <taxon>Hyphomicrobiales</taxon>
        <taxon>Amorphaceae</taxon>
        <taxon>Acuticoccus</taxon>
    </lineage>
</organism>
<reference evidence="2" key="1">
    <citation type="submission" date="2020-12" db="EMBL/GenBank/DDBJ databases">
        <title>Bacterial taxonomy.</title>
        <authorList>
            <person name="Pan X."/>
        </authorList>
    </citation>
    <scope>NUCLEOTIDE SEQUENCE</scope>
    <source>
        <strain evidence="2">B2012</strain>
    </source>
</reference>
<protein>
    <recommendedName>
        <fullName evidence="4">C4-dicarboxylate ABC transporter substrate-binding protein</fullName>
    </recommendedName>
</protein>
<feature type="signal peptide" evidence="1">
    <location>
        <begin position="1"/>
        <end position="18"/>
    </location>
</feature>
<name>A0A934IME4_9HYPH</name>
<comment type="caution">
    <text evidence="2">The sequence shown here is derived from an EMBL/GenBank/DDBJ whole genome shotgun (WGS) entry which is preliminary data.</text>
</comment>
<dbReference type="RefSeq" id="WP_198883494.1">
    <property type="nucleotide sequence ID" value="NZ_JAEKJA010000018.1"/>
</dbReference>
<dbReference type="AlphaFoldDB" id="A0A934IME4"/>
<evidence type="ECO:0000313" key="2">
    <source>
        <dbReference type="EMBL" id="MBJ3777586.1"/>
    </source>
</evidence>
<feature type="chain" id="PRO_5036759401" description="C4-dicarboxylate ABC transporter substrate-binding protein" evidence="1">
    <location>
        <begin position="19"/>
        <end position="326"/>
    </location>
</feature>